<sequence>MKLRNSDRILVIPQHPSDQTKTMDLLTKGTNLLIERLNLDLQTGTVRKALGEALLAVNFEDLHRTLSQNQQTQHQISAWLGAGDHQWLAIEQVESILGADKVKVFAGRLGIDQATAATVLADILAMLTPEQVES</sequence>
<dbReference type="Pfam" id="PF20159">
    <property type="entry name" value="YidB"/>
    <property type="match status" value="1"/>
</dbReference>
<dbReference type="Gene3D" id="1.10.10.690">
    <property type="entry name" value="YidB-like"/>
    <property type="match status" value="1"/>
</dbReference>
<evidence type="ECO:0000313" key="1">
    <source>
        <dbReference type="EMBL" id="AKH20105.1"/>
    </source>
</evidence>
<keyword evidence="2" id="KW-1185">Reference proteome</keyword>
<accession>A0A0F7JZ00</accession>
<dbReference type="Proteomes" id="UP000034410">
    <property type="component" value="Chromosome"/>
</dbReference>
<dbReference type="AlphaFoldDB" id="A0A0F7JZ00"/>
<gene>
    <name evidence="1" type="ORF">AAY24_06760</name>
</gene>
<name>A0A0F7JZ00_9GAMM</name>
<protein>
    <submittedName>
        <fullName evidence="1">Uncharacterized protein</fullName>
    </submittedName>
</protein>
<dbReference type="KEGG" id="seds:AAY24_06760"/>
<organism evidence="1 2">
    <name type="scientific">Sedimenticola thiotaurini</name>
    <dbReference type="NCBI Taxonomy" id="1543721"/>
    <lineage>
        <taxon>Bacteria</taxon>
        <taxon>Pseudomonadati</taxon>
        <taxon>Pseudomonadota</taxon>
        <taxon>Gammaproteobacteria</taxon>
        <taxon>Chromatiales</taxon>
        <taxon>Sedimenticolaceae</taxon>
        <taxon>Sedimenticola</taxon>
    </lineage>
</organism>
<dbReference type="SUPFAM" id="SSF140804">
    <property type="entry name" value="YidB-like"/>
    <property type="match status" value="1"/>
</dbReference>
<dbReference type="InterPro" id="IPR045372">
    <property type="entry name" value="YidB"/>
</dbReference>
<proteinExistence type="predicted"/>
<dbReference type="InterPro" id="IPR027405">
    <property type="entry name" value="YidB-like"/>
</dbReference>
<evidence type="ECO:0000313" key="2">
    <source>
        <dbReference type="Proteomes" id="UP000034410"/>
    </source>
</evidence>
<reference evidence="1 2" key="1">
    <citation type="journal article" date="2015" name="Genome Announc.">
        <title>Complete Genome Sequence of Sedimenticola thiotaurini Strain SIP-G1, a Polyphosphate- and Polyhydroxyalkanoate-Accumulating Sulfur-Oxidizing Gammaproteobacterium Isolated from Salt Marsh Sediments.</title>
        <authorList>
            <person name="Flood B.E."/>
            <person name="Jones D.S."/>
            <person name="Bailey J.V."/>
        </authorList>
    </citation>
    <scope>NUCLEOTIDE SEQUENCE [LARGE SCALE GENOMIC DNA]</scope>
    <source>
        <strain evidence="1 2">SIP-G1</strain>
    </source>
</reference>
<dbReference type="EMBL" id="CP011412">
    <property type="protein sequence ID" value="AKH20105.1"/>
    <property type="molecule type" value="Genomic_DNA"/>
</dbReference>